<feature type="transmembrane region" description="Helical" evidence="9">
    <location>
        <begin position="331"/>
        <end position="351"/>
    </location>
</feature>
<dbReference type="PANTHER" id="PTHR32507">
    <property type="entry name" value="NA(+)/H(+) ANTIPORTER 1"/>
    <property type="match status" value="1"/>
</dbReference>
<evidence type="ECO:0000256" key="6">
    <source>
        <dbReference type="ARBA" id="ARBA00022989"/>
    </source>
</evidence>
<evidence type="ECO:0000256" key="9">
    <source>
        <dbReference type="SAM" id="Phobius"/>
    </source>
</evidence>
<organism evidence="11 12">
    <name type="scientific">Cyanobium gracile UHCC 0139</name>
    <dbReference type="NCBI Taxonomy" id="3110308"/>
    <lineage>
        <taxon>Bacteria</taxon>
        <taxon>Bacillati</taxon>
        <taxon>Cyanobacteriota</taxon>
        <taxon>Cyanophyceae</taxon>
        <taxon>Synechococcales</taxon>
        <taxon>Prochlorococcaceae</taxon>
        <taxon>Cyanobium</taxon>
    </lineage>
</organism>
<dbReference type="EMBL" id="JAYGHX010000002">
    <property type="protein sequence ID" value="MEA5390470.1"/>
    <property type="molecule type" value="Genomic_DNA"/>
</dbReference>
<keyword evidence="3" id="KW-0050">Antiport</keyword>
<evidence type="ECO:0000313" key="12">
    <source>
        <dbReference type="Proteomes" id="UP001304461"/>
    </source>
</evidence>
<feature type="transmembrane region" description="Helical" evidence="9">
    <location>
        <begin position="129"/>
        <end position="152"/>
    </location>
</feature>
<proteinExistence type="predicted"/>
<dbReference type="Proteomes" id="UP001304461">
    <property type="component" value="Unassembled WGS sequence"/>
</dbReference>
<feature type="transmembrane region" description="Helical" evidence="9">
    <location>
        <begin position="363"/>
        <end position="382"/>
    </location>
</feature>
<feature type="transmembrane region" description="Helical" evidence="9">
    <location>
        <begin position="431"/>
        <end position="449"/>
    </location>
</feature>
<dbReference type="InterPro" id="IPR006153">
    <property type="entry name" value="Cation/H_exchanger_TM"/>
</dbReference>
<feature type="transmembrane region" description="Helical" evidence="9">
    <location>
        <begin position="248"/>
        <end position="268"/>
    </location>
</feature>
<name>A0ABU5RRR7_9CYAN</name>
<evidence type="ECO:0000256" key="7">
    <source>
        <dbReference type="ARBA" id="ARBA00023065"/>
    </source>
</evidence>
<protein>
    <submittedName>
        <fullName evidence="11">Cation:proton antiporter</fullName>
    </submittedName>
</protein>
<evidence type="ECO:0000256" key="3">
    <source>
        <dbReference type="ARBA" id="ARBA00022449"/>
    </source>
</evidence>
<evidence type="ECO:0000259" key="10">
    <source>
        <dbReference type="Pfam" id="PF00999"/>
    </source>
</evidence>
<evidence type="ECO:0000256" key="1">
    <source>
        <dbReference type="ARBA" id="ARBA00004651"/>
    </source>
</evidence>
<evidence type="ECO:0000256" key="5">
    <source>
        <dbReference type="ARBA" id="ARBA00022692"/>
    </source>
</evidence>
<feature type="transmembrane region" description="Helical" evidence="9">
    <location>
        <begin position="172"/>
        <end position="192"/>
    </location>
</feature>
<keyword evidence="5 9" id="KW-0812">Transmembrane</keyword>
<dbReference type="InterPro" id="IPR038770">
    <property type="entry name" value="Na+/solute_symporter_sf"/>
</dbReference>
<accession>A0ABU5RRR7</accession>
<feature type="transmembrane region" description="Helical" evidence="9">
    <location>
        <begin position="46"/>
        <end position="66"/>
    </location>
</feature>
<comment type="subcellular location">
    <subcellularLocation>
        <location evidence="1">Cell membrane</location>
        <topology evidence="1">Multi-pass membrane protein</topology>
    </subcellularLocation>
</comment>
<keyword evidence="2" id="KW-0813">Transport</keyword>
<keyword evidence="6 9" id="KW-1133">Transmembrane helix</keyword>
<keyword evidence="12" id="KW-1185">Reference proteome</keyword>
<feature type="transmembrane region" description="Helical" evidence="9">
    <location>
        <begin position="73"/>
        <end position="93"/>
    </location>
</feature>
<dbReference type="PANTHER" id="PTHR32507:SF7">
    <property type="entry name" value="K(+)_H(+) ANTIPORTER NHAP2"/>
    <property type="match status" value="1"/>
</dbReference>
<keyword evidence="4" id="KW-1003">Cell membrane</keyword>
<comment type="caution">
    <text evidence="11">The sequence shown here is derived from an EMBL/GenBank/DDBJ whole genome shotgun (WGS) entry which is preliminary data.</text>
</comment>
<keyword evidence="7" id="KW-0406">Ion transport</keyword>
<feature type="domain" description="Cation/H+ exchanger transmembrane" evidence="10">
    <location>
        <begin position="64"/>
        <end position="460"/>
    </location>
</feature>
<evidence type="ECO:0000256" key="8">
    <source>
        <dbReference type="ARBA" id="ARBA00023136"/>
    </source>
</evidence>
<dbReference type="RefSeq" id="WP_323304570.1">
    <property type="nucleotide sequence ID" value="NZ_JAYGHX010000002.1"/>
</dbReference>
<evidence type="ECO:0000256" key="2">
    <source>
        <dbReference type="ARBA" id="ARBA00022448"/>
    </source>
</evidence>
<feature type="transmembrane region" description="Helical" evidence="9">
    <location>
        <begin position="280"/>
        <end position="310"/>
    </location>
</feature>
<keyword evidence="8 9" id="KW-0472">Membrane</keyword>
<feature type="transmembrane region" description="Helical" evidence="9">
    <location>
        <begin position="394"/>
        <end position="411"/>
    </location>
</feature>
<evidence type="ECO:0000256" key="4">
    <source>
        <dbReference type="ARBA" id="ARBA00022475"/>
    </source>
</evidence>
<gene>
    <name evidence="11" type="ORF">VB738_04255</name>
</gene>
<reference evidence="11 12" key="1">
    <citation type="submission" date="2023-12" db="EMBL/GenBank/DDBJ databases">
        <title>Baltic Sea Cyanobacteria.</title>
        <authorList>
            <person name="Delbaje E."/>
            <person name="Fewer D.P."/>
            <person name="Shishido T.K."/>
        </authorList>
    </citation>
    <scope>NUCLEOTIDE SEQUENCE [LARGE SCALE GENOMIC DNA]</scope>
    <source>
        <strain evidence="11 12">UHCC 0139</strain>
    </source>
</reference>
<feature type="transmembrane region" description="Helical" evidence="9">
    <location>
        <begin position="99"/>
        <end position="117"/>
    </location>
</feature>
<evidence type="ECO:0000313" key="11">
    <source>
        <dbReference type="EMBL" id="MEA5390470.1"/>
    </source>
</evidence>
<sequence length="471" mass="50117">MTPPDWVPLLSPPFPVGLHSWLATVVAGFSQGAETTLIRPPIAPGIVPLPLMMLTIGGIFLGTLAISRFSLKIGVPAILGVLLFGLLINPSVTLFSHDTILRLQVLSLSILLFNAGLETDIRSIRGFLEYGIILAVGGVILSSLMLGLSIWFVASPDAGGIELGFRQMPVAVAMLIAACLGSTDAGATMNVLQLVERAIPRRLAALVQFESSVNDPTGILFLGLVIGLTTLDGSGGGQQVLMEQLQTFLQKIGSGLLIGVCVSYLGRFSLNRLVRESSQLLILGIAIGLISYGVAELMGGSGFISAYVAGLMLRNHTYSNERITPEALQQTLLPFNNMTEITVFLIFGLSVHPLELLPALPEGIVVALAMMLVARPVSVLLLQRFSPFPWRDSLLVSWCGLRGAVPLALSFEMVDAIPKVRGIDPATVPSLVQNAGGIVFCVVVINLLVQGLTLPRVARWLRLPEEAPSAP</sequence>
<dbReference type="Gene3D" id="1.20.1530.20">
    <property type="match status" value="1"/>
</dbReference>
<dbReference type="Pfam" id="PF00999">
    <property type="entry name" value="Na_H_Exchanger"/>
    <property type="match status" value="1"/>
</dbReference>